<gene>
    <name evidence="1" type="ORF">F4X82_02915</name>
</gene>
<comment type="caution">
    <text evidence="1">The sequence shown here is derived from an EMBL/GenBank/DDBJ whole genome shotgun (WGS) entry which is preliminary data.</text>
</comment>
<protein>
    <submittedName>
        <fullName evidence="1">Uncharacterized protein</fullName>
    </submittedName>
</protein>
<dbReference type="Proteomes" id="UP000449092">
    <property type="component" value="Unassembled WGS sequence"/>
</dbReference>
<dbReference type="EMBL" id="VXOY01000025">
    <property type="protein sequence ID" value="MYE38442.1"/>
    <property type="molecule type" value="Genomic_DNA"/>
</dbReference>
<dbReference type="AlphaFoldDB" id="A0A845DAC1"/>
<evidence type="ECO:0000313" key="2">
    <source>
        <dbReference type="Proteomes" id="UP000449092"/>
    </source>
</evidence>
<proteinExistence type="predicted"/>
<sequence>MVGGVDKRLNHSTIYLFFNPKRFRGKTTERMMTMSEASITSRDRYANEEVSSQFTYPSEYQGPKPIEEQVGSIAEIFGLDSESALEYAANLPEIPEGAEGWFAIPSVISLARVHFPEVDDPAEQYCHALNLVFEKIASSRKFTNFRKRFINPQHLRVHAHTQSALDEIEETQQNDILVIPAQLGMRHRGRSVRRARECFTENEFGLTSLATGAILLTHPERLISWRDLWMDCAGDEFDHPVSDVRFDGAPVFDFYDGGVGFSASWLDDAGGSCGSVSGFVPQ</sequence>
<name>A0A845DAC1_9BACT</name>
<evidence type="ECO:0000313" key="1">
    <source>
        <dbReference type="EMBL" id="MYE38442.1"/>
    </source>
</evidence>
<organism evidence="1 2">
    <name type="scientific">Candidatus Spechtbacteria bacterium SB0662_bin_43</name>
    <dbReference type="NCBI Taxonomy" id="2604897"/>
    <lineage>
        <taxon>Bacteria</taxon>
        <taxon>Candidatus Spechtiibacteriota</taxon>
    </lineage>
</organism>
<accession>A0A845DAC1</accession>
<reference evidence="1 2" key="1">
    <citation type="submission" date="2019-09" db="EMBL/GenBank/DDBJ databases">
        <title>Characterisation of the sponge microbiome using genome-centric metagenomics.</title>
        <authorList>
            <person name="Engelberts J.P."/>
            <person name="Robbins S.J."/>
            <person name="De Goeij J.M."/>
            <person name="Aranda M."/>
            <person name="Bell S.C."/>
            <person name="Webster N.S."/>
        </authorList>
    </citation>
    <scope>NUCLEOTIDE SEQUENCE [LARGE SCALE GENOMIC DNA]</scope>
    <source>
        <strain evidence="1">SB0662_bin_43</strain>
    </source>
</reference>